<evidence type="ECO:0000259" key="9">
    <source>
        <dbReference type="PROSITE" id="PS50046"/>
    </source>
</evidence>
<evidence type="ECO:0000256" key="4">
    <source>
        <dbReference type="ARBA" id="ARBA00022553"/>
    </source>
</evidence>
<evidence type="ECO:0000313" key="12">
    <source>
        <dbReference type="EMBL" id="AFZ11976.1"/>
    </source>
</evidence>
<dbReference type="SUPFAM" id="SSF47384">
    <property type="entry name" value="Homodimeric domain of signal transducing histidine kinase"/>
    <property type="match status" value="1"/>
</dbReference>
<dbReference type="CDD" id="cd17574">
    <property type="entry name" value="REC_OmpR"/>
    <property type="match status" value="1"/>
</dbReference>
<dbReference type="GO" id="GO:0000155">
    <property type="term" value="F:phosphorelay sensor kinase activity"/>
    <property type="evidence" value="ECO:0007669"/>
    <property type="project" value="InterPro"/>
</dbReference>
<keyword evidence="6 12" id="KW-0418">Kinase</keyword>
<feature type="modified residue" description="4-aspartylphosphate" evidence="8">
    <location>
        <position position="72"/>
    </location>
</feature>
<dbReference type="InterPro" id="IPR016132">
    <property type="entry name" value="Phyto_chromo_attachment"/>
</dbReference>
<evidence type="ECO:0000256" key="6">
    <source>
        <dbReference type="ARBA" id="ARBA00022777"/>
    </source>
</evidence>
<dbReference type="Pfam" id="PF01590">
    <property type="entry name" value="GAF"/>
    <property type="match status" value="1"/>
</dbReference>
<dbReference type="PRINTS" id="PR00344">
    <property type="entry name" value="BCTRLSENSOR"/>
</dbReference>
<dbReference type="EMBL" id="CP003620">
    <property type="protein sequence ID" value="AFZ11976.1"/>
    <property type="molecule type" value="Genomic_DNA"/>
</dbReference>
<dbReference type="InterPro" id="IPR003594">
    <property type="entry name" value="HATPase_dom"/>
</dbReference>
<feature type="domain" description="Response regulatory" evidence="11">
    <location>
        <begin position="23"/>
        <end position="139"/>
    </location>
</feature>
<dbReference type="PANTHER" id="PTHR43547">
    <property type="entry name" value="TWO-COMPONENT HISTIDINE KINASE"/>
    <property type="match status" value="1"/>
</dbReference>
<comment type="similarity">
    <text evidence="2">In the N-terminal section; belongs to the phytochrome family.</text>
</comment>
<dbReference type="eggNOG" id="COG3706">
    <property type="taxonomic scope" value="Bacteria"/>
</dbReference>
<dbReference type="SMART" id="SM00387">
    <property type="entry name" value="HATPase_c"/>
    <property type="match status" value="1"/>
</dbReference>
<evidence type="ECO:0000313" key="13">
    <source>
        <dbReference type="Proteomes" id="UP000010472"/>
    </source>
</evidence>
<dbReference type="SMART" id="SM00448">
    <property type="entry name" value="REC"/>
    <property type="match status" value="1"/>
</dbReference>
<dbReference type="InterPro" id="IPR036890">
    <property type="entry name" value="HATPase_C_sf"/>
</dbReference>
<dbReference type="CDD" id="cd00075">
    <property type="entry name" value="HATPase"/>
    <property type="match status" value="1"/>
</dbReference>
<dbReference type="STRING" id="1173022.Cri9333_1063"/>
<dbReference type="InterPro" id="IPR011006">
    <property type="entry name" value="CheY-like_superfamily"/>
</dbReference>
<dbReference type="PROSITE" id="PS50046">
    <property type="entry name" value="PHYTOCHROME_2"/>
    <property type="match status" value="1"/>
</dbReference>
<keyword evidence="13" id="KW-1185">Reference proteome</keyword>
<dbReference type="HOGENOM" id="CLU_000445_114_72_3"/>
<dbReference type="InterPro" id="IPR036097">
    <property type="entry name" value="HisK_dim/P_sf"/>
</dbReference>
<dbReference type="InterPro" id="IPR003661">
    <property type="entry name" value="HisK_dim/P_dom"/>
</dbReference>
<evidence type="ECO:0000259" key="10">
    <source>
        <dbReference type="PROSITE" id="PS50109"/>
    </source>
</evidence>
<proteinExistence type="inferred from homology"/>
<dbReference type="SMART" id="SM00388">
    <property type="entry name" value="HisKA"/>
    <property type="match status" value="1"/>
</dbReference>
<keyword evidence="4 8" id="KW-0597">Phosphoprotein</keyword>
<dbReference type="InterPro" id="IPR029016">
    <property type="entry name" value="GAF-like_dom_sf"/>
</dbReference>
<dbReference type="Proteomes" id="UP000010472">
    <property type="component" value="Chromosome"/>
</dbReference>
<feature type="domain" description="Phytochrome chromophore attachment site" evidence="9">
    <location>
        <begin position="170"/>
        <end position="306"/>
    </location>
</feature>
<dbReference type="InterPro" id="IPR005467">
    <property type="entry name" value="His_kinase_dom"/>
</dbReference>
<comment type="catalytic activity">
    <reaction evidence="1">
        <text>ATP + protein L-histidine = ADP + protein N-phospho-L-histidine.</text>
        <dbReference type="EC" id="2.7.13.3"/>
    </reaction>
</comment>
<dbReference type="SUPFAM" id="SSF55874">
    <property type="entry name" value="ATPase domain of HSP90 chaperone/DNA topoisomerase II/histidine kinase"/>
    <property type="match status" value="1"/>
</dbReference>
<dbReference type="CDD" id="cd00082">
    <property type="entry name" value="HisKA"/>
    <property type="match status" value="1"/>
</dbReference>
<dbReference type="PATRIC" id="fig|1173022.3.peg.1153"/>
<feature type="domain" description="Histidine kinase" evidence="10">
    <location>
        <begin position="347"/>
        <end position="563"/>
    </location>
</feature>
<dbReference type="RefSeq" id="WP_015202098.1">
    <property type="nucleotide sequence ID" value="NC_019753.1"/>
</dbReference>
<dbReference type="FunFam" id="3.30.565.10:FF:000006">
    <property type="entry name" value="Sensor histidine kinase WalK"/>
    <property type="match status" value="1"/>
</dbReference>
<dbReference type="SUPFAM" id="SSF52172">
    <property type="entry name" value="CheY-like"/>
    <property type="match status" value="1"/>
</dbReference>
<dbReference type="Pfam" id="PF02518">
    <property type="entry name" value="HATPase_c"/>
    <property type="match status" value="1"/>
</dbReference>
<dbReference type="PROSITE" id="PS50110">
    <property type="entry name" value="RESPONSE_REGULATORY"/>
    <property type="match status" value="1"/>
</dbReference>
<dbReference type="InterPro" id="IPR004358">
    <property type="entry name" value="Sig_transdc_His_kin-like_C"/>
</dbReference>
<dbReference type="Gene3D" id="3.30.565.10">
    <property type="entry name" value="Histidine kinase-like ATPase, C-terminal domain"/>
    <property type="match status" value="1"/>
</dbReference>
<dbReference type="OrthoDB" id="517825at2"/>
<dbReference type="PANTHER" id="PTHR43547:SF2">
    <property type="entry name" value="HYBRID SIGNAL TRANSDUCTION HISTIDINE KINASE C"/>
    <property type="match status" value="1"/>
</dbReference>
<dbReference type="AlphaFoldDB" id="K9VVH0"/>
<organism evidence="12 13">
    <name type="scientific">Crinalium epipsammum PCC 9333</name>
    <dbReference type="NCBI Taxonomy" id="1173022"/>
    <lineage>
        <taxon>Bacteria</taxon>
        <taxon>Bacillati</taxon>
        <taxon>Cyanobacteriota</taxon>
        <taxon>Cyanophyceae</taxon>
        <taxon>Gomontiellales</taxon>
        <taxon>Gomontiellaceae</taxon>
        <taxon>Crinalium</taxon>
    </lineage>
</organism>
<protein>
    <recommendedName>
        <fullName evidence="3">histidine kinase</fullName>
        <ecNumber evidence="3">2.7.13.3</ecNumber>
    </recommendedName>
</protein>
<dbReference type="SUPFAM" id="SSF55781">
    <property type="entry name" value="GAF domain-like"/>
    <property type="match status" value="1"/>
</dbReference>
<dbReference type="KEGG" id="cep:Cri9333_1063"/>
<gene>
    <name evidence="12" type="ORF">Cri9333_1063</name>
</gene>
<evidence type="ECO:0000256" key="5">
    <source>
        <dbReference type="ARBA" id="ARBA00022679"/>
    </source>
</evidence>
<dbReference type="Gene3D" id="3.40.50.2300">
    <property type="match status" value="1"/>
</dbReference>
<keyword evidence="7" id="KW-0902">Two-component regulatory system</keyword>
<reference evidence="12 13" key="1">
    <citation type="submission" date="2012-06" db="EMBL/GenBank/DDBJ databases">
        <title>Finished chromosome of genome of Crinalium epipsammum PCC 9333.</title>
        <authorList>
            <consortium name="US DOE Joint Genome Institute"/>
            <person name="Gugger M."/>
            <person name="Coursin T."/>
            <person name="Rippka R."/>
            <person name="Tandeau De Marsac N."/>
            <person name="Huntemann M."/>
            <person name="Wei C.-L."/>
            <person name="Han J."/>
            <person name="Detter J.C."/>
            <person name="Han C."/>
            <person name="Tapia R."/>
            <person name="Davenport K."/>
            <person name="Daligault H."/>
            <person name="Erkkila T."/>
            <person name="Gu W."/>
            <person name="Munk A.C.C."/>
            <person name="Teshima H."/>
            <person name="Xu Y."/>
            <person name="Chain P."/>
            <person name="Chen A."/>
            <person name="Krypides N."/>
            <person name="Mavromatis K."/>
            <person name="Markowitz V."/>
            <person name="Szeto E."/>
            <person name="Ivanova N."/>
            <person name="Mikhailova N."/>
            <person name="Ovchinnikova G."/>
            <person name="Pagani I."/>
            <person name="Pati A."/>
            <person name="Goodwin L."/>
            <person name="Peters L."/>
            <person name="Pitluck S."/>
            <person name="Woyke T."/>
            <person name="Kerfeld C."/>
        </authorList>
    </citation>
    <scope>NUCLEOTIDE SEQUENCE [LARGE SCALE GENOMIC DNA]</scope>
    <source>
        <strain evidence="12 13">PCC 9333</strain>
    </source>
</reference>
<sequence>MNQHIDSLNILTNDNNPSPQSTLVLVIDDEKMMRKQLRKALEQVGYQVTEASSAEEGLALYRSLMPDLILLDALMPGMDGFTCCKILRSFPECEYTPILMITSLEDEESVDMAFAAGASDYITKPLHWGLLRQRVRCLLNAGKAMQELRQQSERERLIRKITEGIRQSLNLEEILHTTVTGVREFLGCDRVVFYRVWSDGSGEVVSEAVVDDVFIITGREITDPCFQSSYLELYRQGRVYAIADIDQANLNPCYTEFLHQFDVKAHLVVPILQGNDFWGLLIAHHCTASRHWSSVNIELLKELALQVSIALAQANYLKTIQDNEGKLRQLLEKEKELSALKSRFVTMTSHEFRTPMSTILSSTELLEHFSHKLSEEKKSQHFQRIQSAIKNMTQLLEDVLVFGKAEAGKLELKPICFDVKQFCQELVEEMRLNSGSQYLMSFVAQSDDTNVFMDEKILYQILNNLLSNAIKYSPKGGKINFDLVCENNLAIFTIKDQGIGIPQAEQVQLFNSFYRGSNVGGIAGTGLGLAIVKKCVDLQGGVITVNSQVGVGTTFTVTIPSAPQLQTRQTISYLNDFLNKKSSNEQNNEVQTRLLG</sequence>
<evidence type="ECO:0000256" key="8">
    <source>
        <dbReference type="PROSITE-ProRule" id="PRU00169"/>
    </source>
</evidence>
<dbReference type="InterPro" id="IPR003018">
    <property type="entry name" value="GAF"/>
</dbReference>
<dbReference type="Pfam" id="PF00512">
    <property type="entry name" value="HisKA"/>
    <property type="match status" value="1"/>
</dbReference>
<accession>K9VVH0</accession>
<dbReference type="Gene3D" id="3.30.450.40">
    <property type="match status" value="1"/>
</dbReference>
<name>K9VVH0_9CYAN</name>
<evidence type="ECO:0000256" key="2">
    <source>
        <dbReference type="ARBA" id="ARBA00006402"/>
    </source>
</evidence>
<evidence type="ECO:0000256" key="3">
    <source>
        <dbReference type="ARBA" id="ARBA00012438"/>
    </source>
</evidence>
<keyword evidence="5 12" id="KW-0808">Transferase</keyword>
<evidence type="ECO:0000259" key="11">
    <source>
        <dbReference type="PROSITE" id="PS50110"/>
    </source>
</evidence>
<dbReference type="SMART" id="SM00065">
    <property type="entry name" value="GAF"/>
    <property type="match status" value="1"/>
</dbReference>
<evidence type="ECO:0000256" key="1">
    <source>
        <dbReference type="ARBA" id="ARBA00000085"/>
    </source>
</evidence>
<dbReference type="Pfam" id="PF00072">
    <property type="entry name" value="Response_reg"/>
    <property type="match status" value="1"/>
</dbReference>
<evidence type="ECO:0000256" key="7">
    <source>
        <dbReference type="ARBA" id="ARBA00023012"/>
    </source>
</evidence>
<dbReference type="PROSITE" id="PS50109">
    <property type="entry name" value="HIS_KIN"/>
    <property type="match status" value="1"/>
</dbReference>
<dbReference type="InterPro" id="IPR001789">
    <property type="entry name" value="Sig_transdc_resp-reg_receiver"/>
</dbReference>
<dbReference type="Gene3D" id="1.10.287.130">
    <property type="match status" value="1"/>
</dbReference>
<dbReference type="EC" id="2.7.13.3" evidence="3"/>
<dbReference type="eggNOG" id="COG2205">
    <property type="taxonomic scope" value="Bacteria"/>
</dbReference>